<evidence type="ECO:0008006" key="4">
    <source>
        <dbReference type="Google" id="ProtNLM"/>
    </source>
</evidence>
<reference evidence="2 3" key="1">
    <citation type="journal article" date="2011" name="J. Bacteriol.">
        <title>Draft Genome Sequence of Gordonia neofelifaecis NRRL B-59395, a Cholesterol-Degrading Actinomycete.</title>
        <authorList>
            <person name="Ge F."/>
            <person name="Li W."/>
            <person name="Chen G."/>
            <person name="Liu Y."/>
            <person name="Zhang G."/>
            <person name="Yong B."/>
            <person name="Wang Q."/>
            <person name="Wang N."/>
            <person name="Huang Z."/>
            <person name="Li W."/>
            <person name="Wang J."/>
            <person name="Wu C."/>
            <person name="Xie Q."/>
            <person name="Liu G."/>
        </authorList>
    </citation>
    <scope>NUCLEOTIDE SEQUENCE [LARGE SCALE GENOMIC DNA]</scope>
    <source>
        <strain evidence="2 3">NRRL B-59395</strain>
    </source>
</reference>
<evidence type="ECO:0000313" key="3">
    <source>
        <dbReference type="Proteomes" id="UP000035065"/>
    </source>
</evidence>
<evidence type="ECO:0000256" key="1">
    <source>
        <dbReference type="SAM" id="MobiDB-lite"/>
    </source>
</evidence>
<feature type="region of interest" description="Disordered" evidence="1">
    <location>
        <begin position="72"/>
        <end position="145"/>
    </location>
</feature>
<dbReference type="eggNOG" id="ENOG5033KWG">
    <property type="taxonomic scope" value="Bacteria"/>
</dbReference>
<dbReference type="OrthoDB" id="3700985at2"/>
<dbReference type="EMBL" id="AEUD01000011">
    <property type="protein sequence ID" value="EGD54532.1"/>
    <property type="molecule type" value="Genomic_DNA"/>
</dbReference>
<evidence type="ECO:0000313" key="2">
    <source>
        <dbReference type="EMBL" id="EGD54532.1"/>
    </source>
</evidence>
<sequence length="145" mass="15197">MDTVIEYFFGTGDGTMSQWRSTADLDLDGDGVPESVALDFDGDGLIDDAMTDTDHDGVADLVALDLDDDGVPESRYTDSGRGLWDTASAPDTPAVPPTPREVALDSDDDGTPDTVLIDADGDGFADSYREIGSGSRTGSAEPSTR</sequence>
<dbReference type="InterPro" id="IPR028974">
    <property type="entry name" value="TSP_type-3_rpt"/>
</dbReference>
<dbReference type="SUPFAM" id="SSF103647">
    <property type="entry name" value="TSP type-3 repeat"/>
    <property type="match status" value="1"/>
</dbReference>
<gene>
    <name evidence="2" type="ORF">SCNU_13158</name>
</gene>
<organism evidence="2 3">
    <name type="scientific">Gordonia neofelifaecis NRRL B-59395</name>
    <dbReference type="NCBI Taxonomy" id="644548"/>
    <lineage>
        <taxon>Bacteria</taxon>
        <taxon>Bacillati</taxon>
        <taxon>Actinomycetota</taxon>
        <taxon>Actinomycetes</taxon>
        <taxon>Mycobacteriales</taxon>
        <taxon>Gordoniaceae</taxon>
        <taxon>Gordonia</taxon>
    </lineage>
</organism>
<keyword evidence="3" id="KW-1185">Reference proteome</keyword>
<name>F1YL72_9ACTN</name>
<dbReference type="STRING" id="644548.SCNU_13158"/>
<dbReference type="RefSeq" id="WP_009679835.1">
    <property type="nucleotide sequence ID" value="NZ_AEUD01000011.1"/>
</dbReference>
<dbReference type="Proteomes" id="UP000035065">
    <property type="component" value="Unassembled WGS sequence"/>
</dbReference>
<feature type="compositionally biased region" description="Polar residues" evidence="1">
    <location>
        <begin position="134"/>
        <end position="145"/>
    </location>
</feature>
<dbReference type="GO" id="GO:0005509">
    <property type="term" value="F:calcium ion binding"/>
    <property type="evidence" value="ECO:0007669"/>
    <property type="project" value="InterPro"/>
</dbReference>
<dbReference type="AlphaFoldDB" id="F1YL72"/>
<proteinExistence type="predicted"/>
<protein>
    <recommendedName>
        <fullName evidence="4">Pullulanase</fullName>
    </recommendedName>
</protein>
<accession>F1YL72</accession>
<comment type="caution">
    <text evidence="2">The sequence shown here is derived from an EMBL/GenBank/DDBJ whole genome shotgun (WGS) entry which is preliminary data.</text>
</comment>